<keyword evidence="2 8" id="KW-0547">Nucleotide-binding</keyword>
<evidence type="ECO:0000256" key="9">
    <source>
        <dbReference type="RuleBase" id="RU362096"/>
    </source>
</evidence>
<proteinExistence type="inferred from homology"/>
<reference evidence="14" key="1">
    <citation type="submission" date="2023-06" db="EMBL/GenBank/DDBJ databases">
        <title>Genomic analysis of the entomopathogenic nematode Steinernema hermaphroditum.</title>
        <authorList>
            <person name="Schwarz E.M."/>
            <person name="Heppert J.K."/>
            <person name="Baniya A."/>
            <person name="Schwartz H.T."/>
            <person name="Tan C.-H."/>
            <person name="Antoshechkin I."/>
            <person name="Sternberg P.W."/>
            <person name="Goodrich-Blair H."/>
            <person name="Dillman A.R."/>
        </authorList>
    </citation>
    <scope>NUCLEOTIDE SEQUENCE</scope>
    <source>
        <strain evidence="14">PS9179</strain>
        <tissue evidence="14">Whole animal</tissue>
    </source>
</reference>
<dbReference type="InterPro" id="IPR004853">
    <property type="entry name" value="Sugar_P_trans_dom"/>
</dbReference>
<dbReference type="PROSITE" id="PS00109">
    <property type="entry name" value="PROTEIN_KINASE_TYR"/>
    <property type="match status" value="1"/>
</dbReference>
<dbReference type="InterPro" id="IPR035849">
    <property type="entry name" value="Fes/Fps/Fer_SH2"/>
</dbReference>
<dbReference type="EMBL" id="JAUCMV010000004">
    <property type="protein sequence ID" value="KAK0406219.1"/>
    <property type="molecule type" value="Genomic_DNA"/>
</dbReference>
<dbReference type="EC" id="2.7.10.2" evidence="9"/>
<dbReference type="Gene3D" id="3.30.505.10">
    <property type="entry name" value="SH2 domain"/>
    <property type="match status" value="1"/>
</dbReference>
<feature type="region of interest" description="Disordered" evidence="10">
    <location>
        <begin position="447"/>
        <end position="560"/>
    </location>
</feature>
<comment type="catalytic activity">
    <reaction evidence="6 9">
        <text>L-tyrosyl-[protein] + ATP = O-phospho-L-tyrosyl-[protein] + ADP + H(+)</text>
        <dbReference type="Rhea" id="RHEA:10596"/>
        <dbReference type="Rhea" id="RHEA-COMP:10136"/>
        <dbReference type="Rhea" id="RHEA-COMP:20101"/>
        <dbReference type="ChEBI" id="CHEBI:15378"/>
        <dbReference type="ChEBI" id="CHEBI:30616"/>
        <dbReference type="ChEBI" id="CHEBI:46858"/>
        <dbReference type="ChEBI" id="CHEBI:61978"/>
        <dbReference type="ChEBI" id="CHEBI:456216"/>
        <dbReference type="EC" id="2.7.10.2"/>
    </reaction>
</comment>
<dbReference type="Pfam" id="PF07714">
    <property type="entry name" value="PK_Tyr_Ser-Thr"/>
    <property type="match status" value="1"/>
</dbReference>
<keyword evidence="7" id="KW-0727">SH2 domain</keyword>
<evidence type="ECO:0000256" key="1">
    <source>
        <dbReference type="ARBA" id="ARBA00022679"/>
    </source>
</evidence>
<dbReference type="Proteomes" id="UP001175271">
    <property type="component" value="Unassembled WGS sequence"/>
</dbReference>
<feature type="compositionally biased region" description="Polar residues" evidence="10">
    <location>
        <begin position="456"/>
        <end position="466"/>
    </location>
</feature>
<feature type="domain" description="SH2" evidence="12">
    <location>
        <begin position="78"/>
        <end position="176"/>
    </location>
</feature>
<dbReference type="Gene3D" id="3.30.200.20">
    <property type="entry name" value="Phosphorylase Kinase, domain 1"/>
    <property type="match status" value="1"/>
</dbReference>
<dbReference type="SUPFAM" id="SSF55550">
    <property type="entry name" value="SH2 domain"/>
    <property type="match status" value="1"/>
</dbReference>
<feature type="compositionally biased region" description="Pro residues" evidence="10">
    <location>
        <begin position="47"/>
        <end position="58"/>
    </location>
</feature>
<dbReference type="PANTHER" id="PTHR24418">
    <property type="entry name" value="TYROSINE-PROTEIN KINASE"/>
    <property type="match status" value="1"/>
</dbReference>
<dbReference type="Pfam" id="PF03151">
    <property type="entry name" value="TPT"/>
    <property type="match status" value="1"/>
</dbReference>
<feature type="transmembrane region" description="Helical" evidence="11">
    <location>
        <begin position="692"/>
        <end position="711"/>
    </location>
</feature>
<evidence type="ECO:0000259" key="12">
    <source>
        <dbReference type="PROSITE" id="PS50001"/>
    </source>
</evidence>
<keyword evidence="15" id="KW-1185">Reference proteome</keyword>
<dbReference type="InterPro" id="IPR011009">
    <property type="entry name" value="Kinase-like_dom_sf"/>
</dbReference>
<feature type="transmembrane region" description="Helical" evidence="11">
    <location>
        <begin position="641"/>
        <end position="662"/>
    </location>
</feature>
<dbReference type="Gene3D" id="1.10.510.10">
    <property type="entry name" value="Transferase(Phosphotransferase) domain 1"/>
    <property type="match status" value="1"/>
</dbReference>
<feature type="transmembrane region" description="Helical" evidence="11">
    <location>
        <begin position="749"/>
        <end position="768"/>
    </location>
</feature>
<dbReference type="FunFam" id="3.30.200.20:FF:000518">
    <property type="entry name" value="Tyrosine-protein kinase"/>
    <property type="match status" value="1"/>
</dbReference>
<dbReference type="Pfam" id="PF00017">
    <property type="entry name" value="SH2"/>
    <property type="match status" value="1"/>
</dbReference>
<keyword evidence="11" id="KW-1133">Transmembrane helix</keyword>
<feature type="compositionally biased region" description="Basic and acidic residues" evidence="10">
    <location>
        <begin position="493"/>
        <end position="560"/>
    </location>
</feature>
<dbReference type="PROSITE" id="PS50001">
    <property type="entry name" value="SH2"/>
    <property type="match status" value="1"/>
</dbReference>
<evidence type="ECO:0000256" key="6">
    <source>
        <dbReference type="ARBA" id="ARBA00051245"/>
    </source>
</evidence>
<dbReference type="GO" id="GO:0004715">
    <property type="term" value="F:non-membrane spanning protein tyrosine kinase activity"/>
    <property type="evidence" value="ECO:0007669"/>
    <property type="project" value="UniProtKB-EC"/>
</dbReference>
<dbReference type="InterPro" id="IPR050198">
    <property type="entry name" value="Non-receptor_tyrosine_kinases"/>
</dbReference>
<feature type="transmembrane region" description="Helical" evidence="11">
    <location>
        <begin position="816"/>
        <end position="836"/>
    </location>
</feature>
<keyword evidence="1 9" id="KW-0808">Transferase</keyword>
<dbReference type="InterPro" id="IPR017441">
    <property type="entry name" value="Protein_kinase_ATP_BS"/>
</dbReference>
<dbReference type="PRINTS" id="PR00109">
    <property type="entry name" value="TYRKINASE"/>
</dbReference>
<dbReference type="InterPro" id="IPR000980">
    <property type="entry name" value="SH2"/>
</dbReference>
<feature type="binding site" evidence="8">
    <location>
        <position position="221"/>
    </location>
    <ligand>
        <name>ATP</name>
        <dbReference type="ChEBI" id="CHEBI:30616"/>
    </ligand>
</feature>
<feature type="transmembrane region" description="Helical" evidence="11">
    <location>
        <begin position="717"/>
        <end position="737"/>
    </location>
</feature>
<evidence type="ECO:0000256" key="2">
    <source>
        <dbReference type="ARBA" id="ARBA00022741"/>
    </source>
</evidence>
<name>A0AA39LR43_9BILA</name>
<dbReference type="InterPro" id="IPR020635">
    <property type="entry name" value="Tyr_kinase_cat_dom"/>
</dbReference>
<evidence type="ECO:0000259" key="13">
    <source>
        <dbReference type="PROSITE" id="PS50011"/>
    </source>
</evidence>
<accession>A0AA39LR43</accession>
<keyword evidence="11" id="KW-0812">Transmembrane</keyword>
<dbReference type="PROSITE" id="PS50011">
    <property type="entry name" value="PROTEIN_KINASE_DOM"/>
    <property type="match status" value="1"/>
</dbReference>
<dbReference type="InterPro" id="IPR001245">
    <property type="entry name" value="Ser-Thr/Tyr_kinase_cat_dom"/>
</dbReference>
<dbReference type="CDD" id="cd00192">
    <property type="entry name" value="PTKc"/>
    <property type="match status" value="1"/>
</dbReference>
<comment type="similarity">
    <text evidence="9">Belongs to the protein kinase superfamily. Tyr protein kinase family.</text>
</comment>
<dbReference type="InterPro" id="IPR000719">
    <property type="entry name" value="Prot_kinase_dom"/>
</dbReference>
<evidence type="ECO:0000256" key="7">
    <source>
        <dbReference type="PROSITE-ProRule" id="PRU00191"/>
    </source>
</evidence>
<evidence type="ECO:0000256" key="10">
    <source>
        <dbReference type="SAM" id="MobiDB-lite"/>
    </source>
</evidence>
<evidence type="ECO:0000256" key="11">
    <source>
        <dbReference type="SAM" id="Phobius"/>
    </source>
</evidence>
<evidence type="ECO:0000313" key="14">
    <source>
        <dbReference type="EMBL" id="KAK0406219.1"/>
    </source>
</evidence>
<dbReference type="PROSITE" id="PS00107">
    <property type="entry name" value="PROTEIN_KINASE_ATP"/>
    <property type="match status" value="1"/>
</dbReference>
<keyword evidence="11" id="KW-0472">Membrane</keyword>
<keyword evidence="4 8" id="KW-0067">ATP-binding</keyword>
<dbReference type="SUPFAM" id="SSF56112">
    <property type="entry name" value="Protein kinase-like (PK-like)"/>
    <property type="match status" value="1"/>
</dbReference>
<dbReference type="InterPro" id="IPR008266">
    <property type="entry name" value="Tyr_kinase_AS"/>
</dbReference>
<feature type="domain" description="Protein kinase" evidence="13">
    <location>
        <begin position="188"/>
        <end position="448"/>
    </location>
</feature>
<dbReference type="InterPro" id="IPR036860">
    <property type="entry name" value="SH2_dom_sf"/>
</dbReference>
<dbReference type="CDD" id="cd10361">
    <property type="entry name" value="SH2_Fps_family"/>
    <property type="match status" value="1"/>
</dbReference>
<organism evidence="14 15">
    <name type="scientific">Steinernema hermaphroditum</name>
    <dbReference type="NCBI Taxonomy" id="289476"/>
    <lineage>
        <taxon>Eukaryota</taxon>
        <taxon>Metazoa</taxon>
        <taxon>Ecdysozoa</taxon>
        <taxon>Nematoda</taxon>
        <taxon>Chromadorea</taxon>
        <taxon>Rhabditida</taxon>
        <taxon>Tylenchina</taxon>
        <taxon>Panagrolaimomorpha</taxon>
        <taxon>Strongyloidoidea</taxon>
        <taxon>Steinernematidae</taxon>
        <taxon>Steinernema</taxon>
    </lineage>
</organism>
<keyword evidence="5 9" id="KW-0829">Tyrosine-protein kinase</keyword>
<dbReference type="SMART" id="SM00252">
    <property type="entry name" value="SH2"/>
    <property type="match status" value="1"/>
</dbReference>
<feature type="transmembrane region" description="Helical" evidence="11">
    <location>
        <begin position="842"/>
        <end position="864"/>
    </location>
</feature>
<feature type="compositionally biased region" description="Basic and acidic residues" evidence="10">
    <location>
        <begin position="475"/>
        <end position="486"/>
    </location>
</feature>
<feature type="transmembrane region" description="Helical" evidence="11">
    <location>
        <begin position="571"/>
        <end position="591"/>
    </location>
</feature>
<evidence type="ECO:0000256" key="5">
    <source>
        <dbReference type="ARBA" id="ARBA00023137"/>
    </source>
</evidence>
<feature type="transmembrane region" description="Helical" evidence="11">
    <location>
        <begin position="603"/>
        <end position="621"/>
    </location>
</feature>
<protein>
    <recommendedName>
        <fullName evidence="9">Tyrosine-protein kinase</fullName>
        <ecNumber evidence="9">2.7.10.2</ecNumber>
    </recommendedName>
</protein>
<evidence type="ECO:0000256" key="8">
    <source>
        <dbReference type="PROSITE-ProRule" id="PRU10141"/>
    </source>
</evidence>
<feature type="region of interest" description="Disordered" evidence="10">
    <location>
        <begin position="33"/>
        <end position="71"/>
    </location>
</feature>
<gene>
    <name evidence="14" type="ORF">QR680_018441</name>
</gene>
<comment type="caution">
    <text evidence="14">The sequence shown here is derived from an EMBL/GenBank/DDBJ whole genome shotgun (WGS) entry which is preliminary data.</text>
</comment>
<evidence type="ECO:0000313" key="15">
    <source>
        <dbReference type="Proteomes" id="UP001175271"/>
    </source>
</evidence>
<evidence type="ECO:0000256" key="3">
    <source>
        <dbReference type="ARBA" id="ARBA00022777"/>
    </source>
</evidence>
<keyword evidence="3 9" id="KW-0418">Kinase</keyword>
<sequence>MAAVSKAFSPLPLLPPLAVPPPVTLVVVSAPAAVPTETETPPEKDPSPSPSPPAPQPRTPAANETTGDNVERIEEQDYYHGLLPRDDVQSMLVRKGDFLVRTTEITNGANRQYCLSVLWTGPPTHIIIERNDKGMYTLDQTSSSCMQFPTISQLIDHHHSSRRAFSQKNIMLLTPICLQEWELRHNQIHLSKRLGEGAFGEVYSGLLMLGESEKKVQVAIKQMKCSVLTKQRVEELMKEARLMRPLRHTNVVRFYGVAAEVEPLLIIMELVTGGSLDSYLRKNNVRIPVSERLNMSLDAALGIEYIHSKGIIHRDIAARNCLYSDQKCLKISDFGLSRKAEVVKLEPTEKAPVRWLAPEVFLTQTYKMPADVWAYGVLVWEIFTNGMDPYCGWNGVQIREQVVSHQYRLQFPDWAPAAISFTIKHLVWATDPKVRMTASAIARELEKMTNRAPPRTAQSAQTNPIQHRTRTAKPSADKKQSADKVQKMGSRPSVERAQRAKETKCDRASKKDSGRREIAEPNMDVKKEKLRKGYDKEYEHGRTKQRDSERGRTKIVKEQPKKAVSMQESPVWKRALSAFFYALSSILIMFVNKLLLTNLRFPSFLWTAVGQMFATIVIIFIGSQLHLISYPKFDRSVIRKIFPLPIFFFLNLVSGLGGTKIINLPMFTVLRRFSILMTMILEFVVLRVRPTLAVKVSVGLMILGSMIAAIYDLSFDSYGYFLIFVNNMCTAANGVFMKQKLEAKELGKYGLLYYNSLFMFIPAFALALFSDETEKVRDFIDSGNFTGAVFACFLMSCVCGFVLNYSLVLCTHFNSALTTACVGPIKNLFVTYVGMFSSGDYIFQWTNFAGINISVLGSILYTYVTFRTKPTSRDITTYANEERKPLLPQ</sequence>
<feature type="transmembrane region" description="Helical" evidence="11">
    <location>
        <begin position="788"/>
        <end position="809"/>
    </location>
</feature>
<evidence type="ECO:0000256" key="4">
    <source>
        <dbReference type="ARBA" id="ARBA00022840"/>
    </source>
</evidence>
<dbReference type="SMART" id="SM00219">
    <property type="entry name" value="TyrKc"/>
    <property type="match status" value="1"/>
</dbReference>
<dbReference type="GO" id="GO:0005524">
    <property type="term" value="F:ATP binding"/>
    <property type="evidence" value="ECO:0007669"/>
    <property type="project" value="UniProtKB-UniRule"/>
</dbReference>
<dbReference type="AlphaFoldDB" id="A0AA39LR43"/>